<dbReference type="GO" id="GO:0000455">
    <property type="term" value="P:enzyme-directed rRNA pseudouridine synthesis"/>
    <property type="evidence" value="ECO:0007669"/>
    <property type="project" value="UniProtKB-ARBA"/>
</dbReference>
<evidence type="ECO:0000259" key="6">
    <source>
        <dbReference type="SMART" id="SM00363"/>
    </source>
</evidence>
<evidence type="ECO:0000313" key="7">
    <source>
        <dbReference type="EMBL" id="KMT58553.1"/>
    </source>
</evidence>
<dbReference type="GO" id="GO:0120159">
    <property type="term" value="F:rRNA pseudouridine synthase activity"/>
    <property type="evidence" value="ECO:0007669"/>
    <property type="project" value="UniProtKB-ARBA"/>
</dbReference>
<dbReference type="InterPro" id="IPR042092">
    <property type="entry name" value="PsdUridine_s_RsuA/RluB/E/F_cat"/>
</dbReference>
<dbReference type="InterPro" id="IPR036986">
    <property type="entry name" value="S4_RNA-bd_sf"/>
</dbReference>
<dbReference type="Gene3D" id="3.10.290.10">
    <property type="entry name" value="RNA-binding S4 domain"/>
    <property type="match status" value="1"/>
</dbReference>
<dbReference type="AlphaFoldDB" id="A0A0J8GCP7"/>
<dbReference type="PROSITE" id="PS50889">
    <property type="entry name" value="S4"/>
    <property type="match status" value="1"/>
</dbReference>
<evidence type="ECO:0000256" key="2">
    <source>
        <dbReference type="ARBA" id="ARBA00022884"/>
    </source>
</evidence>
<dbReference type="InterPro" id="IPR002942">
    <property type="entry name" value="S4_RNA-bd"/>
</dbReference>
<dbReference type="InterPro" id="IPR020103">
    <property type="entry name" value="PsdUridine_synth_cat_dom_sf"/>
</dbReference>
<dbReference type="GO" id="GO:0005829">
    <property type="term" value="C:cytosol"/>
    <property type="evidence" value="ECO:0007669"/>
    <property type="project" value="UniProtKB-ARBA"/>
</dbReference>
<dbReference type="PROSITE" id="PS01149">
    <property type="entry name" value="PSI_RSU"/>
    <property type="match status" value="1"/>
</dbReference>
<dbReference type="Proteomes" id="UP000052258">
    <property type="component" value="Unassembled WGS sequence"/>
</dbReference>
<evidence type="ECO:0000256" key="1">
    <source>
        <dbReference type="ARBA" id="ARBA00008348"/>
    </source>
</evidence>
<reference evidence="7 8" key="1">
    <citation type="journal article" date="2015" name="Genome Biol. Evol.">
        <title>Comparative Genomics of Listeria Sensu Lato: Genus-Wide Differences in Evolutionary Dynamics and the Progressive Gain of Complex, Potentially Pathogenicity-Related Traits through Lateral Gene Transfer.</title>
        <authorList>
            <person name="Chiara M."/>
            <person name="Caruso M."/>
            <person name="D'Erchia A.M."/>
            <person name="Manzari C."/>
            <person name="Fraccalvieri R."/>
            <person name="Goffredo E."/>
            <person name="Latorre L."/>
            <person name="Miccolupo A."/>
            <person name="Padalino I."/>
            <person name="Santagada G."/>
            <person name="Chiocco D."/>
            <person name="Pesole G."/>
            <person name="Horner D.S."/>
            <person name="Parisi A."/>
        </authorList>
    </citation>
    <scope>NUCLEOTIDE SEQUENCE [LARGE SCALE GENOMIC DNA]</scope>
    <source>
        <strain evidence="7 8">1991</strain>
    </source>
</reference>
<dbReference type="SMART" id="SM00363">
    <property type="entry name" value="S4"/>
    <property type="match status" value="1"/>
</dbReference>
<dbReference type="EMBL" id="AZHO01000028">
    <property type="protein sequence ID" value="KMT58553.1"/>
    <property type="molecule type" value="Genomic_DNA"/>
</dbReference>
<evidence type="ECO:0000313" key="8">
    <source>
        <dbReference type="Proteomes" id="UP000052258"/>
    </source>
</evidence>
<dbReference type="NCBIfam" id="TIGR00093">
    <property type="entry name" value="pseudouridine synthase"/>
    <property type="match status" value="1"/>
</dbReference>
<dbReference type="CDD" id="cd02553">
    <property type="entry name" value="PseudoU_synth_RsuA"/>
    <property type="match status" value="1"/>
</dbReference>
<evidence type="ECO:0000256" key="3">
    <source>
        <dbReference type="ARBA" id="ARBA00023235"/>
    </source>
</evidence>
<name>A0A0J8GCP7_9LIST</name>
<dbReference type="FunFam" id="3.30.70.1560:FF:000001">
    <property type="entry name" value="Pseudouridine synthase"/>
    <property type="match status" value="1"/>
</dbReference>
<dbReference type="InterPro" id="IPR006145">
    <property type="entry name" value="PsdUridine_synth_RsuA/RluA"/>
</dbReference>
<dbReference type="InterPro" id="IPR000748">
    <property type="entry name" value="PsdUridine_synth_RsuA/RluB/E/F"/>
</dbReference>
<dbReference type="Gene3D" id="3.30.70.580">
    <property type="entry name" value="Pseudouridine synthase I, catalytic domain, N-terminal subdomain"/>
    <property type="match status" value="1"/>
</dbReference>
<keyword evidence="3 5" id="KW-0413">Isomerase</keyword>
<comment type="similarity">
    <text evidence="1 5">Belongs to the pseudouridine synthase RsuA family.</text>
</comment>
<dbReference type="GO" id="GO:0003723">
    <property type="term" value="F:RNA binding"/>
    <property type="evidence" value="ECO:0007669"/>
    <property type="project" value="UniProtKB-KW"/>
</dbReference>
<proteinExistence type="inferred from homology"/>
<dbReference type="InterPro" id="IPR050343">
    <property type="entry name" value="RsuA_PseudoU_synthase"/>
</dbReference>
<comment type="caution">
    <text evidence="7">The sequence shown here is derived from an EMBL/GenBank/DDBJ whole genome shotgun (WGS) entry which is preliminary data.</text>
</comment>
<dbReference type="InterPro" id="IPR020094">
    <property type="entry name" value="TruA/RsuA/RluB/E/F_N"/>
</dbReference>
<protein>
    <recommendedName>
        <fullName evidence="5">Pseudouridine synthase</fullName>
        <ecNumber evidence="5">5.4.99.-</ecNumber>
    </recommendedName>
</protein>
<dbReference type="Gene3D" id="3.30.70.1560">
    <property type="entry name" value="Alpha-L RNA-binding motif"/>
    <property type="match status" value="1"/>
</dbReference>
<sequence length="237" mass="26465">MRLDKLLAHAGFGTRKDVKQVLKKRKVCVDQKHIRDGACQVSPESNEVTVDGEPVLFTEHVYIMLNKPQGVLSATEDKVGKTVIDLLSEGDKRKGIFPVGRLDKDTEGLLILTTDGQMAHELLSPKKHVAKVYFARILGEVTKDDVATFEKGVTFLDGYHALPAKLDIISAQNGQSTIRVKVVEGKFHQVKKMFEAVGKKVIYLKRERMGELVLDSNLELGEYRLLSEKELALLRGI</sequence>
<dbReference type="SUPFAM" id="SSF55174">
    <property type="entry name" value="Alpha-L RNA-binding motif"/>
    <property type="match status" value="1"/>
</dbReference>
<accession>A0A0J8GCP7</accession>
<keyword evidence="8" id="KW-1185">Reference proteome</keyword>
<dbReference type="InterPro" id="IPR018496">
    <property type="entry name" value="PsdUridine_synth_RsuA/RluB_CS"/>
</dbReference>
<evidence type="ECO:0000256" key="4">
    <source>
        <dbReference type="PROSITE-ProRule" id="PRU00182"/>
    </source>
</evidence>
<organism evidence="7 8">
    <name type="scientific">Listeria fleischmannii 1991</name>
    <dbReference type="NCBI Taxonomy" id="1430899"/>
    <lineage>
        <taxon>Bacteria</taxon>
        <taxon>Bacillati</taxon>
        <taxon>Bacillota</taxon>
        <taxon>Bacilli</taxon>
        <taxon>Bacillales</taxon>
        <taxon>Listeriaceae</taxon>
        <taxon>Listeria</taxon>
    </lineage>
</organism>
<dbReference type="PATRIC" id="fig|1430899.3.peg.2163"/>
<evidence type="ECO:0000256" key="5">
    <source>
        <dbReference type="RuleBase" id="RU003887"/>
    </source>
</evidence>
<dbReference type="OrthoDB" id="9807213at2"/>
<dbReference type="PANTHER" id="PTHR47683">
    <property type="entry name" value="PSEUDOURIDINE SYNTHASE FAMILY PROTEIN-RELATED"/>
    <property type="match status" value="1"/>
</dbReference>
<dbReference type="SUPFAM" id="SSF55120">
    <property type="entry name" value="Pseudouridine synthase"/>
    <property type="match status" value="1"/>
</dbReference>
<dbReference type="RefSeq" id="WP_007475389.1">
    <property type="nucleotide sequence ID" value="NZ_KQ130619.1"/>
</dbReference>
<dbReference type="Pfam" id="PF01479">
    <property type="entry name" value="S4"/>
    <property type="match status" value="1"/>
</dbReference>
<dbReference type="Pfam" id="PF00849">
    <property type="entry name" value="PseudoU_synth_2"/>
    <property type="match status" value="1"/>
</dbReference>
<dbReference type="EC" id="5.4.99.-" evidence="5"/>
<gene>
    <name evidence="7" type="ORF">X560_2115</name>
</gene>
<dbReference type="PANTHER" id="PTHR47683:SF4">
    <property type="entry name" value="PSEUDOURIDINE SYNTHASE"/>
    <property type="match status" value="1"/>
</dbReference>
<dbReference type="CDD" id="cd00165">
    <property type="entry name" value="S4"/>
    <property type="match status" value="1"/>
</dbReference>
<keyword evidence="2 4" id="KW-0694">RNA-binding</keyword>
<feature type="domain" description="RNA-binding S4" evidence="6">
    <location>
        <begin position="1"/>
        <end position="63"/>
    </location>
</feature>